<dbReference type="InterPro" id="IPR001005">
    <property type="entry name" value="SANT/Myb"/>
</dbReference>
<feature type="compositionally biased region" description="Polar residues" evidence="9">
    <location>
        <begin position="924"/>
        <end position="944"/>
    </location>
</feature>
<comment type="caution">
    <text evidence="12">The sequence shown here is derived from an EMBL/GenBank/DDBJ whole genome shotgun (WGS) entry which is preliminary data.</text>
</comment>
<feature type="compositionally biased region" description="Basic and acidic residues" evidence="9">
    <location>
        <begin position="338"/>
        <end position="348"/>
    </location>
</feature>
<dbReference type="GO" id="GO:0035267">
    <property type="term" value="C:NuA4 histone acetyltransferase complex"/>
    <property type="evidence" value="ECO:0007669"/>
    <property type="project" value="TreeGrafter"/>
</dbReference>
<dbReference type="Pfam" id="PF07529">
    <property type="entry name" value="HSA"/>
    <property type="match status" value="1"/>
</dbReference>
<feature type="region of interest" description="Disordered" evidence="9">
    <location>
        <begin position="561"/>
        <end position="651"/>
    </location>
</feature>
<keyword evidence="4" id="KW-0156">Chromatin regulator</keyword>
<dbReference type="Pfam" id="PF13921">
    <property type="entry name" value="Myb_DNA-bind_6"/>
    <property type="match status" value="1"/>
</dbReference>
<feature type="compositionally biased region" description="Low complexity" evidence="9">
    <location>
        <begin position="904"/>
        <end position="919"/>
    </location>
</feature>
<feature type="compositionally biased region" description="Polar residues" evidence="9">
    <location>
        <begin position="258"/>
        <end position="268"/>
    </location>
</feature>
<feature type="compositionally biased region" description="Acidic residues" evidence="9">
    <location>
        <begin position="105"/>
        <end position="129"/>
    </location>
</feature>
<proteinExistence type="inferred from homology"/>
<keyword evidence="13" id="KW-1185">Reference proteome</keyword>
<dbReference type="STRING" id="92696.A0A4R0R6V3"/>
<dbReference type="CDD" id="cd00167">
    <property type="entry name" value="SANT"/>
    <property type="match status" value="1"/>
</dbReference>
<dbReference type="InterPro" id="IPR014012">
    <property type="entry name" value="HSA_dom"/>
</dbReference>
<evidence type="ECO:0000259" key="11">
    <source>
        <dbReference type="PROSITE" id="PS51204"/>
    </source>
</evidence>
<evidence type="ECO:0000256" key="8">
    <source>
        <dbReference type="ARBA" id="ARBA00029670"/>
    </source>
</evidence>
<feature type="region of interest" description="Disordered" evidence="9">
    <location>
        <begin position="169"/>
        <end position="231"/>
    </location>
</feature>
<protein>
    <recommendedName>
        <fullName evidence="8">Vacuolar import and degradation protein 21</fullName>
    </recommendedName>
</protein>
<dbReference type="GO" id="GO:0006325">
    <property type="term" value="P:chromatin organization"/>
    <property type="evidence" value="ECO:0007669"/>
    <property type="project" value="UniProtKB-KW"/>
</dbReference>
<feature type="compositionally biased region" description="Low complexity" evidence="9">
    <location>
        <begin position="1195"/>
        <end position="1207"/>
    </location>
</feature>
<dbReference type="GO" id="GO:0005634">
    <property type="term" value="C:nucleus"/>
    <property type="evidence" value="ECO:0007669"/>
    <property type="project" value="UniProtKB-SubCell"/>
</dbReference>
<feature type="region of interest" description="Disordered" evidence="9">
    <location>
        <begin position="105"/>
        <end position="153"/>
    </location>
</feature>
<name>A0A4R0R6V3_9APHY</name>
<dbReference type="PROSITE" id="PS51204">
    <property type="entry name" value="HSA"/>
    <property type="match status" value="1"/>
</dbReference>
<dbReference type="AlphaFoldDB" id="A0A4R0R6V3"/>
<evidence type="ECO:0000256" key="4">
    <source>
        <dbReference type="ARBA" id="ARBA00022853"/>
    </source>
</evidence>
<dbReference type="EMBL" id="RWJN01000309">
    <property type="protein sequence ID" value="TCD63291.1"/>
    <property type="molecule type" value="Genomic_DNA"/>
</dbReference>
<feature type="region of interest" description="Disordered" evidence="9">
    <location>
        <begin position="904"/>
        <end position="1058"/>
    </location>
</feature>
<feature type="domain" description="HSA" evidence="11">
    <location>
        <begin position="415"/>
        <end position="503"/>
    </location>
</feature>
<evidence type="ECO:0000256" key="9">
    <source>
        <dbReference type="SAM" id="MobiDB-lite"/>
    </source>
</evidence>
<feature type="region of interest" description="Disordered" evidence="9">
    <location>
        <begin position="490"/>
        <end position="547"/>
    </location>
</feature>
<dbReference type="SMART" id="SM00717">
    <property type="entry name" value="SANT"/>
    <property type="match status" value="1"/>
</dbReference>
<feature type="compositionally biased region" description="Basic residues" evidence="9">
    <location>
        <begin position="328"/>
        <end position="337"/>
    </location>
</feature>
<feature type="region of interest" description="Disordered" evidence="9">
    <location>
        <begin position="285"/>
        <end position="356"/>
    </location>
</feature>
<dbReference type="OrthoDB" id="5364245at2759"/>
<gene>
    <name evidence="12" type="primary">EAF1</name>
    <name evidence="12" type="ORF">EIP91_005703</name>
</gene>
<feature type="compositionally biased region" description="Acidic residues" evidence="9">
    <location>
        <begin position="531"/>
        <end position="542"/>
    </location>
</feature>
<dbReference type="InterPro" id="IPR009057">
    <property type="entry name" value="Homeodomain-like_sf"/>
</dbReference>
<dbReference type="GO" id="GO:0006281">
    <property type="term" value="P:DNA repair"/>
    <property type="evidence" value="ECO:0007669"/>
    <property type="project" value="UniProtKB-KW"/>
</dbReference>
<sequence>MALLTDMFHLLRSKTSPEKPFEECRDEPGLHSFLQQASERYIGLLTIRHNPRLSDILPMIEYHIPNRGELSSLSEIPVKRLGTHTIDLPEVDDAPPPALHVPAEDVDEVEEGEVHEEEQEVMDVDEEGEVLPTPPPEVVDLTQEDREEGEEGEDQDVVLLDAPIEQPDVQQASAQIVHQEAPPVPEQAGPSLDGAPTSEKLTSPPPIQADEEDATMRDATSDDAPNSKPLTQTSCETLVERMMAAAAAATAEPPAPISRTTSGQYSLTSVPPSVLFSPSYTFAAESAAEPSPQEQPKPHTPDLSCSATINGRYTLPPLNALPPEFQRKSKSSRQSRKREKEKAGDGKGPEWVPMGANKWGATIRSNPVYKRISKATKCLSTHDWNIAITELRLLRTLERVEQLKDAGRWSFRQPKKQRGVGGLTKTHWDYLLDEMKWMRTDFREERRWKIALAYTLAHAVMEWHEAGTLEERVARGICVLWRRPKDDEVAKDELPEELPAVADDGGDAMITNGDEDDDGEDSKQTSTPGDDGSDDESEEEQEKEQQDVLDVLDPSQALQDELNRTQESQEDSSQEVQPKVEDVEDLSALRDKAMDVDPQSSTNAAVSGTDSSANVTGLKDTSSDPLLAVTAPPVPPPAAPPKTPVKQKVKASTYAPLREQIAYSNLDTLFVDVDDLDLVRSMSELSTDDSAIPPPPDFAAIFPDLHPFGMLDVAPLPGEGKRKSDRRADRDDPNKRLEDSTYSKLTPLNEMMYQKPTLLGALDPANHWEDGEWHGLEETAVAADLDWQGGRPVEESISSSGVFASTPRLGPSQHWHSIKPPNGLFSLLDSKISAQNSPQYRQRAAELGWTPQDDAILKRLTEKYPGNWILIAEAFNSHRVTIQTEKRTVADCYARFTRAFAAEEPPATPQATTMQMTTRGVKRSYSTAISGSSVNLSTPGGSQQVPPPKQRRRGLMQEALRRSSKKREAALKAQSAQRKPPQVHDTHAQYSKMPKYTPAELSRMKTEQDQRNQHDALLKSKRDEELRRQQTMQRLAATNGSPNGQNGAPRVAQANGVTPAQAVPQIRSQVNISQQQQRISSQMALQTARLNVASQQSLQNMQAQAQAQAQHARALAALQAQTQAQVAANQAQVQAQQPSMPTSMAANLAPALSSAHLSPPFVGRPTSASPGLPQQSPPILGSSSAGNATSPRPSAAQAQAHANQIAQQVSRNAATLQHYYQQPNTAGVATMLTPEQQAEQTQQIRALLQQQTYMQQQRQNAAAHQQNPYPQQ</sequence>
<reference evidence="12 13" key="1">
    <citation type="submission" date="2018-11" db="EMBL/GenBank/DDBJ databases">
        <title>Genome assembly of Steccherinum ochraceum LE-BIN_3174, the white-rot fungus of the Steccherinaceae family (The Residual Polyporoid clade, Polyporales, Basidiomycota).</title>
        <authorList>
            <person name="Fedorova T.V."/>
            <person name="Glazunova O.A."/>
            <person name="Landesman E.O."/>
            <person name="Moiseenko K.V."/>
            <person name="Psurtseva N.V."/>
            <person name="Savinova O.S."/>
            <person name="Shakhova N.V."/>
            <person name="Tyazhelova T.V."/>
            <person name="Vasina D.V."/>
        </authorList>
    </citation>
    <scope>NUCLEOTIDE SEQUENCE [LARGE SCALE GENOMIC DNA]</scope>
    <source>
        <strain evidence="12 13">LE-BIN_3174</strain>
    </source>
</reference>
<feature type="region of interest" description="Disordered" evidence="9">
    <location>
        <begin position="246"/>
        <end position="268"/>
    </location>
</feature>
<dbReference type="PROSITE" id="PS50090">
    <property type="entry name" value="MYB_LIKE"/>
    <property type="match status" value="1"/>
</dbReference>
<feature type="compositionally biased region" description="Polar residues" evidence="9">
    <location>
        <begin position="1181"/>
        <end position="1192"/>
    </location>
</feature>
<feature type="compositionally biased region" description="Basic and acidic residues" evidence="9">
    <location>
        <begin position="719"/>
        <end position="741"/>
    </location>
</feature>
<feature type="region of interest" description="Disordered" evidence="9">
    <location>
        <begin position="1252"/>
        <end position="1272"/>
    </location>
</feature>
<keyword evidence="6" id="KW-0539">Nucleus</keyword>
<feature type="compositionally biased region" description="Pro residues" evidence="9">
    <location>
        <begin position="632"/>
        <end position="643"/>
    </location>
</feature>
<feature type="region of interest" description="Disordered" evidence="9">
    <location>
        <begin position="713"/>
        <end position="743"/>
    </location>
</feature>
<dbReference type="PANTHER" id="PTHR46459:SF1">
    <property type="entry name" value="E1A-BINDING PROTEIN P400"/>
    <property type="match status" value="1"/>
</dbReference>
<comment type="similarity">
    <text evidence="2">Belongs to the EAF1 family.</text>
</comment>
<accession>A0A4R0R6V3</accession>
<comment type="function">
    <text evidence="7">Component of the NuA4 histone acetyltransferase complex which is involved in transcriptional activation of selected genes principally by acetylation of nucleosomal histone H4 and H2A. The NuA4 complex is also involved in DNA repair.</text>
</comment>
<dbReference type="Gene3D" id="1.10.10.60">
    <property type="entry name" value="Homeodomain-like"/>
    <property type="match status" value="1"/>
</dbReference>
<dbReference type="SUPFAM" id="SSF46689">
    <property type="entry name" value="Homeodomain-like"/>
    <property type="match status" value="1"/>
</dbReference>
<feature type="compositionally biased region" description="Polar residues" evidence="9">
    <location>
        <begin position="1029"/>
        <end position="1046"/>
    </location>
</feature>
<feature type="compositionally biased region" description="Basic and acidic residues" evidence="9">
    <location>
        <begin position="1002"/>
        <end position="1028"/>
    </location>
</feature>
<dbReference type="Proteomes" id="UP000292702">
    <property type="component" value="Unassembled WGS sequence"/>
</dbReference>
<organism evidence="12 13">
    <name type="scientific">Steccherinum ochraceum</name>
    <dbReference type="NCBI Taxonomy" id="92696"/>
    <lineage>
        <taxon>Eukaryota</taxon>
        <taxon>Fungi</taxon>
        <taxon>Dikarya</taxon>
        <taxon>Basidiomycota</taxon>
        <taxon>Agaricomycotina</taxon>
        <taxon>Agaricomycetes</taxon>
        <taxon>Polyporales</taxon>
        <taxon>Steccherinaceae</taxon>
        <taxon>Steccherinum</taxon>
    </lineage>
</organism>
<evidence type="ECO:0000256" key="7">
    <source>
        <dbReference type="ARBA" id="ARBA00025178"/>
    </source>
</evidence>
<evidence type="ECO:0000256" key="5">
    <source>
        <dbReference type="ARBA" id="ARBA00023204"/>
    </source>
</evidence>
<evidence type="ECO:0000259" key="10">
    <source>
        <dbReference type="PROSITE" id="PS50090"/>
    </source>
</evidence>
<evidence type="ECO:0000256" key="1">
    <source>
        <dbReference type="ARBA" id="ARBA00004123"/>
    </source>
</evidence>
<feature type="compositionally biased region" description="Low complexity" evidence="9">
    <location>
        <begin position="285"/>
        <end position="294"/>
    </location>
</feature>
<keyword evidence="5" id="KW-0234">DNA repair</keyword>
<evidence type="ECO:0000256" key="3">
    <source>
        <dbReference type="ARBA" id="ARBA00022763"/>
    </source>
</evidence>
<dbReference type="PANTHER" id="PTHR46459">
    <property type="entry name" value="E1A-BINDING PROTEIN P400-RELATED"/>
    <property type="match status" value="1"/>
</dbReference>
<feature type="region of interest" description="Disordered" evidence="9">
    <location>
        <begin position="1157"/>
        <end position="1207"/>
    </location>
</feature>
<evidence type="ECO:0000313" key="12">
    <source>
        <dbReference type="EMBL" id="TCD63291.1"/>
    </source>
</evidence>
<dbReference type="SMART" id="SM00573">
    <property type="entry name" value="HSA"/>
    <property type="match status" value="1"/>
</dbReference>
<evidence type="ECO:0000313" key="13">
    <source>
        <dbReference type="Proteomes" id="UP000292702"/>
    </source>
</evidence>
<evidence type="ECO:0000256" key="6">
    <source>
        <dbReference type="ARBA" id="ARBA00023242"/>
    </source>
</evidence>
<evidence type="ECO:0000256" key="2">
    <source>
        <dbReference type="ARBA" id="ARBA00008913"/>
    </source>
</evidence>
<feature type="domain" description="Myb-like" evidence="10">
    <location>
        <begin position="841"/>
        <end position="900"/>
    </location>
</feature>
<comment type="subcellular location">
    <subcellularLocation>
        <location evidence="1">Nucleus</location>
    </subcellularLocation>
</comment>
<feature type="compositionally biased region" description="Polar residues" evidence="9">
    <location>
        <begin position="598"/>
        <end position="624"/>
    </location>
</feature>
<keyword evidence="3" id="KW-0227">DNA damage</keyword>
<dbReference type="GO" id="GO:0003682">
    <property type="term" value="F:chromatin binding"/>
    <property type="evidence" value="ECO:0007669"/>
    <property type="project" value="TreeGrafter"/>
</dbReference>